<name>A0A8X7C1G5_9ARAC</name>
<dbReference type="SMART" id="SM00918">
    <property type="entry name" value="Lig_chan-Glu_bd"/>
    <property type="match status" value="1"/>
</dbReference>
<dbReference type="EMBL" id="BMAV01007636">
    <property type="protein sequence ID" value="GFY50688.1"/>
    <property type="molecule type" value="Genomic_DNA"/>
</dbReference>
<accession>A0A8X7C1G5</accession>
<keyword evidence="3" id="KW-1003">Cell membrane</keyword>
<protein>
    <recommendedName>
        <fullName evidence="13">Ionotropic glutamate receptor L-glutamate and glycine-binding domain-containing protein</fullName>
    </recommendedName>
</protein>
<reference evidence="14" key="1">
    <citation type="submission" date="2020-08" db="EMBL/GenBank/DDBJ databases">
        <title>Multicomponent nature underlies the extraordinary mechanical properties of spider dragline silk.</title>
        <authorList>
            <person name="Kono N."/>
            <person name="Nakamura H."/>
            <person name="Mori M."/>
            <person name="Yoshida Y."/>
            <person name="Ohtoshi R."/>
            <person name="Malay A.D."/>
            <person name="Moran D.A.P."/>
            <person name="Tomita M."/>
            <person name="Numata K."/>
            <person name="Arakawa K."/>
        </authorList>
    </citation>
    <scope>NUCLEOTIDE SEQUENCE</scope>
</reference>
<evidence type="ECO:0000256" key="5">
    <source>
        <dbReference type="ARBA" id="ARBA00022989"/>
    </source>
</evidence>
<feature type="transmembrane region" description="Helical" evidence="12">
    <location>
        <begin position="195"/>
        <end position="218"/>
    </location>
</feature>
<feature type="transmembrane region" description="Helical" evidence="12">
    <location>
        <begin position="141"/>
        <end position="162"/>
    </location>
</feature>
<evidence type="ECO:0000256" key="9">
    <source>
        <dbReference type="ARBA" id="ARBA00023180"/>
    </source>
</evidence>
<evidence type="ECO:0000256" key="11">
    <source>
        <dbReference type="ARBA" id="ARBA00023303"/>
    </source>
</evidence>
<organism evidence="14 15">
    <name type="scientific">Trichonephila inaurata madagascariensis</name>
    <dbReference type="NCBI Taxonomy" id="2747483"/>
    <lineage>
        <taxon>Eukaryota</taxon>
        <taxon>Metazoa</taxon>
        <taxon>Ecdysozoa</taxon>
        <taxon>Arthropoda</taxon>
        <taxon>Chelicerata</taxon>
        <taxon>Arachnida</taxon>
        <taxon>Araneae</taxon>
        <taxon>Araneomorphae</taxon>
        <taxon>Entelegynae</taxon>
        <taxon>Araneoidea</taxon>
        <taxon>Nephilidae</taxon>
        <taxon>Trichonephila</taxon>
        <taxon>Trichonephila inaurata</taxon>
    </lineage>
</organism>
<keyword evidence="4 12" id="KW-0812">Transmembrane</keyword>
<evidence type="ECO:0000313" key="14">
    <source>
        <dbReference type="EMBL" id="GFY50688.1"/>
    </source>
</evidence>
<dbReference type="InterPro" id="IPR052192">
    <property type="entry name" value="Insect_Ionotropic_Sensory_Rcpt"/>
</dbReference>
<dbReference type="Gene3D" id="3.40.190.10">
    <property type="entry name" value="Periplasmic binding protein-like II"/>
    <property type="match status" value="1"/>
</dbReference>
<dbReference type="GO" id="GO:0015276">
    <property type="term" value="F:ligand-gated monoatomic ion channel activity"/>
    <property type="evidence" value="ECO:0007669"/>
    <property type="project" value="InterPro"/>
</dbReference>
<keyword evidence="6" id="KW-0406">Ion transport</keyword>
<dbReference type="AlphaFoldDB" id="A0A8X7C1G5"/>
<dbReference type="OrthoDB" id="9997229at2759"/>
<evidence type="ECO:0000256" key="1">
    <source>
        <dbReference type="ARBA" id="ARBA00004651"/>
    </source>
</evidence>
<evidence type="ECO:0000256" key="2">
    <source>
        <dbReference type="ARBA" id="ARBA00022448"/>
    </source>
</evidence>
<keyword evidence="8" id="KW-0675">Receptor</keyword>
<dbReference type="SUPFAM" id="SSF53850">
    <property type="entry name" value="Periplasmic binding protein-like II"/>
    <property type="match status" value="1"/>
</dbReference>
<dbReference type="PANTHER" id="PTHR42643:SF24">
    <property type="entry name" value="IONOTROPIC RECEPTOR 60A"/>
    <property type="match status" value="1"/>
</dbReference>
<evidence type="ECO:0000256" key="3">
    <source>
        <dbReference type="ARBA" id="ARBA00022475"/>
    </source>
</evidence>
<evidence type="ECO:0000256" key="10">
    <source>
        <dbReference type="ARBA" id="ARBA00023286"/>
    </source>
</evidence>
<dbReference type="Gene3D" id="1.10.287.70">
    <property type="match status" value="1"/>
</dbReference>
<evidence type="ECO:0000256" key="7">
    <source>
        <dbReference type="ARBA" id="ARBA00023136"/>
    </source>
</evidence>
<comment type="caution">
    <text evidence="14">The sequence shown here is derived from an EMBL/GenBank/DDBJ whole genome shotgun (WGS) entry which is preliminary data.</text>
</comment>
<keyword evidence="10" id="KW-1071">Ligand-gated ion channel</keyword>
<gene>
    <name evidence="14" type="primary">AVEN_150456_1</name>
    <name evidence="14" type="ORF">TNIN_329901</name>
</gene>
<evidence type="ECO:0000256" key="8">
    <source>
        <dbReference type="ARBA" id="ARBA00023170"/>
    </source>
</evidence>
<keyword evidence="15" id="KW-1185">Reference proteome</keyword>
<evidence type="ECO:0000259" key="13">
    <source>
        <dbReference type="SMART" id="SM00918"/>
    </source>
</evidence>
<keyword evidence="7 12" id="KW-0472">Membrane</keyword>
<keyword evidence="11" id="KW-0407">Ion channel</keyword>
<sequence length="416" mass="47400">MLDLLLSTLSDHRGENPMTPLKIALLANGPYVVNLTTKEIIGGFEVGFLELILKGLHMPYTLDVPEKLVWGIPDQNGNWSGVMGMVQRGEADMAIGSIFVTQARMTVADFSTPYTWQDITFATRMPGLKPKETAFLWPFTYQLWIGIGIALLLLPFVFRFCLTKFYPIRRLAFEIFGALLQKSFELESDVFRDRCLILSWIVACTFLSYAYTAVWLAFLSVPVKERPVETITQLAKLVADGKYRCFSVNGSGVAVSMMNSVYESHRIVGSYIDNNKVYLDLQNKKMIFNFMNQGNTAWIVTRERIRFDSQDMYYISRDNFFSFPVAIALNKKFRYSVRLNQIVDRISAAGLYAKVIDDYLFKKTLSSKKEYSEPDFVKELTLDDLFGALVILISGCLLSILTCLAEILHAKYIKKK</sequence>
<evidence type="ECO:0000256" key="6">
    <source>
        <dbReference type="ARBA" id="ARBA00023065"/>
    </source>
</evidence>
<keyword evidence="2" id="KW-0813">Transport</keyword>
<keyword evidence="9" id="KW-0325">Glycoprotein</keyword>
<feature type="transmembrane region" description="Helical" evidence="12">
    <location>
        <begin position="385"/>
        <end position="408"/>
    </location>
</feature>
<dbReference type="Pfam" id="PF10613">
    <property type="entry name" value="Lig_chan-Glu_bd"/>
    <property type="match status" value="1"/>
</dbReference>
<comment type="subcellular location">
    <subcellularLocation>
        <location evidence="1">Cell membrane</location>
        <topology evidence="1">Multi-pass membrane protein</topology>
    </subcellularLocation>
</comment>
<dbReference type="InterPro" id="IPR019594">
    <property type="entry name" value="Glu/Gly-bd"/>
</dbReference>
<proteinExistence type="predicted"/>
<dbReference type="PANTHER" id="PTHR42643">
    <property type="entry name" value="IONOTROPIC RECEPTOR 20A-RELATED"/>
    <property type="match status" value="1"/>
</dbReference>
<dbReference type="GO" id="GO:0005886">
    <property type="term" value="C:plasma membrane"/>
    <property type="evidence" value="ECO:0007669"/>
    <property type="project" value="UniProtKB-SubCell"/>
</dbReference>
<keyword evidence="5 12" id="KW-1133">Transmembrane helix</keyword>
<evidence type="ECO:0000313" key="15">
    <source>
        <dbReference type="Proteomes" id="UP000886998"/>
    </source>
</evidence>
<evidence type="ECO:0000256" key="4">
    <source>
        <dbReference type="ARBA" id="ARBA00022692"/>
    </source>
</evidence>
<dbReference type="Proteomes" id="UP000886998">
    <property type="component" value="Unassembled WGS sequence"/>
</dbReference>
<feature type="domain" description="Ionotropic glutamate receptor L-glutamate and glycine-binding" evidence="13">
    <location>
        <begin position="30"/>
        <end position="88"/>
    </location>
</feature>
<evidence type="ECO:0000256" key="12">
    <source>
        <dbReference type="SAM" id="Phobius"/>
    </source>
</evidence>